<evidence type="ECO:0000256" key="8">
    <source>
        <dbReference type="ARBA" id="ARBA00023157"/>
    </source>
</evidence>
<dbReference type="InterPro" id="IPR008754">
    <property type="entry name" value="Peptidase_M43"/>
</dbReference>
<dbReference type="GO" id="GO:0006508">
    <property type="term" value="P:proteolysis"/>
    <property type="evidence" value="ECO:0007669"/>
    <property type="project" value="UniProtKB-KW"/>
</dbReference>
<dbReference type="PANTHER" id="PTHR47466:SF1">
    <property type="entry name" value="METALLOPROTEASE MEP1 (AFU_ORTHOLOGUE AFUA_1G07730)-RELATED"/>
    <property type="match status" value="1"/>
</dbReference>
<organism evidence="10">
    <name type="scientific">Calcidiscus leptoporus</name>
    <dbReference type="NCBI Taxonomy" id="127549"/>
    <lineage>
        <taxon>Eukaryota</taxon>
        <taxon>Haptista</taxon>
        <taxon>Haptophyta</taxon>
        <taxon>Prymnesiophyceae</taxon>
        <taxon>Coccolithales</taxon>
        <taxon>Calcidiscaceae</taxon>
        <taxon>Calcidiscus</taxon>
    </lineage>
</organism>
<keyword evidence="6" id="KW-0862">Zinc</keyword>
<protein>
    <recommendedName>
        <fullName evidence="9">Peptidase M43 pregnancy-associated plasma-A domain-containing protein</fullName>
    </recommendedName>
</protein>
<dbReference type="InterPro" id="IPR024079">
    <property type="entry name" value="MetalloPept_cat_dom_sf"/>
</dbReference>
<evidence type="ECO:0000256" key="6">
    <source>
        <dbReference type="ARBA" id="ARBA00022833"/>
    </source>
</evidence>
<dbReference type="PANTHER" id="PTHR47466">
    <property type="match status" value="1"/>
</dbReference>
<keyword evidence="2" id="KW-0645">Protease</keyword>
<proteinExistence type="inferred from homology"/>
<evidence type="ECO:0000256" key="5">
    <source>
        <dbReference type="ARBA" id="ARBA00022801"/>
    </source>
</evidence>
<comment type="similarity">
    <text evidence="1">Belongs to the peptidase M43B family.</text>
</comment>
<dbReference type="GO" id="GO:0008237">
    <property type="term" value="F:metallopeptidase activity"/>
    <property type="evidence" value="ECO:0007669"/>
    <property type="project" value="UniProtKB-KW"/>
</dbReference>
<keyword evidence="8" id="KW-1015">Disulfide bond</keyword>
<evidence type="ECO:0000256" key="4">
    <source>
        <dbReference type="ARBA" id="ARBA00022729"/>
    </source>
</evidence>
<evidence type="ECO:0000256" key="3">
    <source>
        <dbReference type="ARBA" id="ARBA00022723"/>
    </source>
</evidence>
<keyword evidence="5" id="KW-0378">Hydrolase</keyword>
<dbReference type="Gene3D" id="3.40.390.10">
    <property type="entry name" value="Collagenase (Catalytic Domain)"/>
    <property type="match status" value="1"/>
</dbReference>
<keyword evidence="7" id="KW-0482">Metalloprotease</keyword>
<name>A0A7S0IVA1_9EUKA</name>
<keyword evidence="3" id="KW-0479">Metal-binding</keyword>
<evidence type="ECO:0000256" key="2">
    <source>
        <dbReference type="ARBA" id="ARBA00022670"/>
    </source>
</evidence>
<dbReference type="SUPFAM" id="SSF55486">
    <property type="entry name" value="Metalloproteases ('zincins'), catalytic domain"/>
    <property type="match status" value="1"/>
</dbReference>
<dbReference type="AlphaFoldDB" id="A0A7S0IVA1"/>
<evidence type="ECO:0000313" key="10">
    <source>
        <dbReference type="EMBL" id="CAD8532469.1"/>
    </source>
</evidence>
<evidence type="ECO:0000256" key="1">
    <source>
        <dbReference type="ARBA" id="ARBA00008721"/>
    </source>
</evidence>
<feature type="domain" description="Peptidase M43 pregnancy-associated plasma-A" evidence="9">
    <location>
        <begin position="109"/>
        <end position="211"/>
    </location>
</feature>
<dbReference type="GO" id="GO:0046872">
    <property type="term" value="F:metal ion binding"/>
    <property type="evidence" value="ECO:0007669"/>
    <property type="project" value="UniProtKB-KW"/>
</dbReference>
<keyword evidence="4" id="KW-0732">Signal</keyword>
<evidence type="ECO:0000256" key="7">
    <source>
        <dbReference type="ARBA" id="ARBA00023049"/>
    </source>
</evidence>
<sequence>MQRVAAGNKIAPCSSGASADRIWNFKIAFQVIHATSGEGKVSRRTLELTIDALNQAFAGQDRCRHRACRTSSPSNLDTYYRFSMHKVEYHRSDRHFLECIDQWGLVWPKYNWKPDKYINVFICDSSKYLGIASFPWTQASERAISVHYDSLPGGRREAFNDGDTLVHEVGHAFGLFHTFEGGCSGHGQHGDPHGHTHGIGDFVADTPPEKTFAFGCPVGRNSCPNDRREDAIHNYMGALRPSLHTPACIRCL</sequence>
<dbReference type="Pfam" id="PF05572">
    <property type="entry name" value="Peptidase_M43"/>
    <property type="match status" value="1"/>
</dbReference>
<gene>
    <name evidence="10" type="ORF">CLEP1334_LOCUS7724</name>
</gene>
<accession>A0A7S0IVA1</accession>
<dbReference type="EMBL" id="HBER01015372">
    <property type="protein sequence ID" value="CAD8532469.1"/>
    <property type="molecule type" value="Transcribed_RNA"/>
</dbReference>
<reference evidence="10" key="1">
    <citation type="submission" date="2021-01" db="EMBL/GenBank/DDBJ databases">
        <authorList>
            <person name="Corre E."/>
            <person name="Pelletier E."/>
            <person name="Niang G."/>
            <person name="Scheremetjew M."/>
            <person name="Finn R."/>
            <person name="Kale V."/>
            <person name="Holt S."/>
            <person name="Cochrane G."/>
            <person name="Meng A."/>
            <person name="Brown T."/>
            <person name="Cohen L."/>
        </authorList>
    </citation>
    <scope>NUCLEOTIDE SEQUENCE</scope>
    <source>
        <strain evidence="10">RCC1130</strain>
    </source>
</reference>
<evidence type="ECO:0000259" key="9">
    <source>
        <dbReference type="Pfam" id="PF05572"/>
    </source>
</evidence>